<dbReference type="Proteomes" id="UP000008711">
    <property type="component" value="Unassembled WGS sequence"/>
</dbReference>
<evidence type="ECO:0000313" key="2">
    <source>
        <dbReference type="EMBL" id="EDV53508.1"/>
    </source>
</evidence>
<protein>
    <submittedName>
        <fullName evidence="2">GG11503</fullName>
    </submittedName>
</protein>
<feature type="compositionally biased region" description="Acidic residues" evidence="1">
    <location>
        <begin position="89"/>
        <end position="99"/>
    </location>
</feature>
<accession>B3P638</accession>
<proteinExistence type="predicted"/>
<organism evidence="2 3">
    <name type="scientific">Drosophila erecta</name>
    <name type="common">Fruit fly</name>
    <dbReference type="NCBI Taxonomy" id="7220"/>
    <lineage>
        <taxon>Eukaryota</taxon>
        <taxon>Metazoa</taxon>
        <taxon>Ecdysozoa</taxon>
        <taxon>Arthropoda</taxon>
        <taxon>Hexapoda</taxon>
        <taxon>Insecta</taxon>
        <taxon>Pterygota</taxon>
        <taxon>Neoptera</taxon>
        <taxon>Endopterygota</taxon>
        <taxon>Diptera</taxon>
        <taxon>Brachycera</taxon>
        <taxon>Muscomorpha</taxon>
        <taxon>Ephydroidea</taxon>
        <taxon>Drosophilidae</taxon>
        <taxon>Drosophila</taxon>
        <taxon>Sophophora</taxon>
    </lineage>
</organism>
<keyword evidence="3" id="KW-1185">Reference proteome</keyword>
<sequence length="106" mass="11504">MNPGPRARNHGLLDPGPRIRHTKLRTPNRGLLTMDSLGRWTSERAVQQNGYSSIGKRGLQSDRQPGKRQTAEQAKGPRIKGKDIGQDMLEGDGDADGDGDGEKATT</sequence>
<dbReference type="EMBL" id="CH954182">
    <property type="protein sequence ID" value="EDV53508.1"/>
    <property type="molecule type" value="Genomic_DNA"/>
</dbReference>
<evidence type="ECO:0000313" key="3">
    <source>
        <dbReference type="Proteomes" id="UP000008711"/>
    </source>
</evidence>
<gene>
    <name evidence="2" type="primary">Dere\GG11503</name>
    <name evidence="2" type="ORF">Dere_GG11503</name>
</gene>
<reference evidence="2 3" key="2">
    <citation type="journal article" date="2008" name="Bioinformatics">
        <title>Assembly reconciliation.</title>
        <authorList>
            <person name="Zimin A.V."/>
            <person name="Smith D.R."/>
            <person name="Sutton G."/>
            <person name="Yorke J.A."/>
        </authorList>
    </citation>
    <scope>NUCLEOTIDE SEQUENCE [LARGE SCALE GENOMIC DNA]</scope>
    <source>
        <strain evidence="2 3">TSC#14021-0224.01</strain>
    </source>
</reference>
<feature type="region of interest" description="Disordered" evidence="1">
    <location>
        <begin position="1"/>
        <end position="30"/>
    </location>
</feature>
<dbReference type="AlphaFoldDB" id="B3P638"/>
<feature type="region of interest" description="Disordered" evidence="1">
    <location>
        <begin position="48"/>
        <end position="106"/>
    </location>
</feature>
<dbReference type="HOGENOM" id="CLU_2225897_0_0_1"/>
<reference evidence="2 3" key="1">
    <citation type="journal article" date="2007" name="Nature">
        <title>Evolution of genes and genomes on the Drosophila phylogeny.</title>
        <authorList>
            <consortium name="Drosophila 12 Genomes Consortium"/>
            <person name="Clark A.G."/>
            <person name="Eisen M.B."/>
            <person name="Smith D.R."/>
            <person name="Bergman C.M."/>
            <person name="Oliver B."/>
            <person name="Markow T.A."/>
            <person name="Kaufman T.C."/>
            <person name="Kellis M."/>
            <person name="Gelbart W."/>
            <person name="Iyer V.N."/>
            <person name="Pollard D.A."/>
            <person name="Sackton T.B."/>
            <person name="Larracuente A.M."/>
            <person name="Singh N.D."/>
            <person name="Abad J.P."/>
            <person name="Abt D.N."/>
            <person name="Adryan B."/>
            <person name="Aguade M."/>
            <person name="Akashi H."/>
            <person name="Anderson W.W."/>
            <person name="Aquadro C.F."/>
            <person name="Ardell D.H."/>
            <person name="Arguello R."/>
            <person name="Artieri C.G."/>
            <person name="Barbash D.A."/>
            <person name="Barker D."/>
            <person name="Barsanti P."/>
            <person name="Batterham P."/>
            <person name="Batzoglou S."/>
            <person name="Begun D."/>
            <person name="Bhutkar A."/>
            <person name="Blanco E."/>
            <person name="Bosak S.A."/>
            <person name="Bradley R.K."/>
            <person name="Brand A.D."/>
            <person name="Brent M.R."/>
            <person name="Brooks A.N."/>
            <person name="Brown R.H."/>
            <person name="Butlin R.K."/>
            <person name="Caggese C."/>
            <person name="Calvi B.R."/>
            <person name="Bernardo de Carvalho A."/>
            <person name="Caspi A."/>
            <person name="Castrezana S."/>
            <person name="Celniker S.E."/>
            <person name="Chang J.L."/>
            <person name="Chapple C."/>
            <person name="Chatterji S."/>
            <person name="Chinwalla A."/>
            <person name="Civetta A."/>
            <person name="Clifton S.W."/>
            <person name="Comeron J.M."/>
            <person name="Costello J.C."/>
            <person name="Coyne J.A."/>
            <person name="Daub J."/>
            <person name="David R.G."/>
            <person name="Delcher A.L."/>
            <person name="Delehaunty K."/>
            <person name="Do C.B."/>
            <person name="Ebling H."/>
            <person name="Edwards K."/>
            <person name="Eickbush T."/>
            <person name="Evans J.D."/>
            <person name="Filipski A."/>
            <person name="Findeiss S."/>
            <person name="Freyhult E."/>
            <person name="Fulton L."/>
            <person name="Fulton R."/>
            <person name="Garcia A.C."/>
            <person name="Gardiner A."/>
            <person name="Garfield D.A."/>
            <person name="Garvin B.E."/>
            <person name="Gibson G."/>
            <person name="Gilbert D."/>
            <person name="Gnerre S."/>
            <person name="Godfrey J."/>
            <person name="Good R."/>
            <person name="Gotea V."/>
            <person name="Gravely B."/>
            <person name="Greenberg A.J."/>
            <person name="Griffiths-Jones S."/>
            <person name="Gross S."/>
            <person name="Guigo R."/>
            <person name="Gustafson E.A."/>
            <person name="Haerty W."/>
            <person name="Hahn M.W."/>
            <person name="Halligan D.L."/>
            <person name="Halpern A.L."/>
            <person name="Halter G.M."/>
            <person name="Han M.V."/>
            <person name="Heger A."/>
            <person name="Hillier L."/>
            <person name="Hinrichs A.S."/>
            <person name="Holmes I."/>
            <person name="Hoskins R.A."/>
            <person name="Hubisz M.J."/>
            <person name="Hultmark D."/>
            <person name="Huntley M.A."/>
            <person name="Jaffe D.B."/>
            <person name="Jagadeeshan S."/>
            <person name="Jeck W.R."/>
            <person name="Johnson J."/>
            <person name="Jones C.D."/>
            <person name="Jordan W.C."/>
            <person name="Karpen G.H."/>
            <person name="Kataoka E."/>
            <person name="Keightley P.D."/>
            <person name="Kheradpour P."/>
            <person name="Kirkness E.F."/>
            <person name="Koerich L.B."/>
            <person name="Kristiansen K."/>
            <person name="Kudrna D."/>
            <person name="Kulathinal R.J."/>
            <person name="Kumar S."/>
            <person name="Kwok R."/>
            <person name="Lander E."/>
            <person name="Langley C.H."/>
            <person name="Lapoint R."/>
            <person name="Lazzaro B.P."/>
            <person name="Lee S.J."/>
            <person name="Levesque L."/>
            <person name="Li R."/>
            <person name="Lin C.F."/>
            <person name="Lin M.F."/>
            <person name="Lindblad-Toh K."/>
            <person name="Llopart A."/>
            <person name="Long M."/>
            <person name="Low L."/>
            <person name="Lozovsky E."/>
            <person name="Lu J."/>
            <person name="Luo M."/>
            <person name="Machado C.A."/>
            <person name="Makalowski W."/>
            <person name="Marzo M."/>
            <person name="Matsuda M."/>
            <person name="Matzkin L."/>
            <person name="McAllister B."/>
            <person name="McBride C.S."/>
            <person name="McKernan B."/>
            <person name="McKernan K."/>
            <person name="Mendez-Lago M."/>
            <person name="Minx P."/>
            <person name="Mollenhauer M.U."/>
            <person name="Montooth K."/>
            <person name="Mount S.M."/>
            <person name="Mu X."/>
            <person name="Myers E."/>
            <person name="Negre B."/>
            <person name="Newfeld S."/>
            <person name="Nielsen R."/>
            <person name="Noor M.A."/>
            <person name="O'Grady P."/>
            <person name="Pachter L."/>
            <person name="Papaceit M."/>
            <person name="Parisi M.J."/>
            <person name="Parisi M."/>
            <person name="Parts L."/>
            <person name="Pedersen J.S."/>
            <person name="Pesole G."/>
            <person name="Phillippy A.M."/>
            <person name="Ponting C.P."/>
            <person name="Pop M."/>
            <person name="Porcelli D."/>
            <person name="Powell J.R."/>
            <person name="Prohaska S."/>
            <person name="Pruitt K."/>
            <person name="Puig M."/>
            <person name="Quesneville H."/>
            <person name="Ram K.R."/>
            <person name="Rand D."/>
            <person name="Rasmussen M.D."/>
            <person name="Reed L.K."/>
            <person name="Reenan R."/>
            <person name="Reily A."/>
            <person name="Remington K.A."/>
            <person name="Rieger T.T."/>
            <person name="Ritchie M.G."/>
            <person name="Robin C."/>
            <person name="Rogers Y.H."/>
            <person name="Rohde C."/>
            <person name="Rozas J."/>
            <person name="Rubenfield M.J."/>
            <person name="Ruiz A."/>
            <person name="Russo S."/>
            <person name="Salzberg S.L."/>
            <person name="Sanchez-Gracia A."/>
            <person name="Saranga D.J."/>
            <person name="Sato H."/>
            <person name="Schaeffer S.W."/>
            <person name="Schatz M.C."/>
            <person name="Schlenke T."/>
            <person name="Schwartz R."/>
            <person name="Segarra C."/>
            <person name="Singh R.S."/>
            <person name="Sirot L."/>
            <person name="Sirota M."/>
            <person name="Sisneros N.B."/>
            <person name="Smith C.D."/>
            <person name="Smith T.F."/>
            <person name="Spieth J."/>
            <person name="Stage D.E."/>
            <person name="Stark A."/>
            <person name="Stephan W."/>
            <person name="Strausberg R.L."/>
            <person name="Strempel S."/>
            <person name="Sturgill D."/>
            <person name="Sutton G."/>
            <person name="Sutton G.G."/>
            <person name="Tao W."/>
            <person name="Teichmann S."/>
            <person name="Tobari Y.N."/>
            <person name="Tomimura Y."/>
            <person name="Tsolas J.M."/>
            <person name="Valente V.L."/>
            <person name="Venter E."/>
            <person name="Venter J.C."/>
            <person name="Vicario S."/>
            <person name="Vieira F.G."/>
            <person name="Vilella A.J."/>
            <person name="Villasante A."/>
            <person name="Walenz B."/>
            <person name="Wang J."/>
            <person name="Wasserman M."/>
            <person name="Watts T."/>
            <person name="Wilson D."/>
            <person name="Wilson R.K."/>
            <person name="Wing R.A."/>
            <person name="Wolfner M.F."/>
            <person name="Wong A."/>
            <person name="Wong G.K."/>
            <person name="Wu C.I."/>
            <person name="Wu G."/>
            <person name="Yamamoto D."/>
            <person name="Yang H.P."/>
            <person name="Yang S.P."/>
            <person name="Yorke J.A."/>
            <person name="Yoshida K."/>
            <person name="Zdobnov E."/>
            <person name="Zhang P."/>
            <person name="Zhang Y."/>
            <person name="Zimin A.V."/>
            <person name="Baldwin J."/>
            <person name="Abdouelleil A."/>
            <person name="Abdulkadir J."/>
            <person name="Abebe A."/>
            <person name="Abera B."/>
            <person name="Abreu J."/>
            <person name="Acer S.C."/>
            <person name="Aftuck L."/>
            <person name="Alexander A."/>
            <person name="An P."/>
            <person name="Anderson E."/>
            <person name="Anderson S."/>
            <person name="Arachi H."/>
            <person name="Azer M."/>
            <person name="Bachantsang P."/>
            <person name="Barry A."/>
            <person name="Bayul T."/>
            <person name="Berlin A."/>
            <person name="Bessette D."/>
            <person name="Bloom T."/>
            <person name="Blye J."/>
            <person name="Boguslavskiy L."/>
            <person name="Bonnet C."/>
            <person name="Boukhgalter B."/>
            <person name="Bourzgui I."/>
            <person name="Brown A."/>
            <person name="Cahill P."/>
            <person name="Channer S."/>
            <person name="Cheshatsang Y."/>
            <person name="Chuda L."/>
            <person name="Citroen M."/>
            <person name="Collymore A."/>
            <person name="Cooke P."/>
            <person name="Costello M."/>
            <person name="D'Aco K."/>
            <person name="Daza R."/>
            <person name="De Haan G."/>
            <person name="DeGray S."/>
            <person name="DeMaso C."/>
            <person name="Dhargay N."/>
            <person name="Dooley K."/>
            <person name="Dooley E."/>
            <person name="Doricent M."/>
            <person name="Dorje P."/>
            <person name="Dorjee K."/>
            <person name="Dupes A."/>
            <person name="Elong R."/>
            <person name="Falk J."/>
            <person name="Farina A."/>
            <person name="Faro S."/>
            <person name="Ferguson D."/>
            <person name="Fisher S."/>
            <person name="Foley C.D."/>
            <person name="Franke A."/>
            <person name="Friedrich D."/>
            <person name="Gadbois L."/>
            <person name="Gearin G."/>
            <person name="Gearin C.R."/>
            <person name="Giannoukos G."/>
            <person name="Goode T."/>
            <person name="Graham J."/>
            <person name="Grandbois E."/>
            <person name="Grewal S."/>
            <person name="Gyaltsen K."/>
            <person name="Hafez N."/>
            <person name="Hagos B."/>
            <person name="Hall J."/>
            <person name="Henson C."/>
            <person name="Hollinger A."/>
            <person name="Honan T."/>
            <person name="Huard M.D."/>
            <person name="Hughes L."/>
            <person name="Hurhula B."/>
            <person name="Husby M.E."/>
            <person name="Kamat A."/>
            <person name="Kanga B."/>
            <person name="Kashin S."/>
            <person name="Khazanovich D."/>
            <person name="Kisner P."/>
            <person name="Lance K."/>
            <person name="Lara M."/>
            <person name="Lee W."/>
            <person name="Lennon N."/>
            <person name="Letendre F."/>
            <person name="LeVine R."/>
            <person name="Lipovsky A."/>
            <person name="Liu X."/>
            <person name="Liu J."/>
            <person name="Liu S."/>
            <person name="Lokyitsang T."/>
            <person name="Lokyitsang Y."/>
            <person name="Lubonja R."/>
            <person name="Lui A."/>
            <person name="MacDonald P."/>
            <person name="Magnisalis V."/>
            <person name="Maru K."/>
            <person name="Matthews C."/>
            <person name="McCusker W."/>
            <person name="McDonough S."/>
            <person name="Mehta T."/>
            <person name="Meldrim J."/>
            <person name="Meneus L."/>
            <person name="Mihai O."/>
            <person name="Mihalev A."/>
            <person name="Mihova T."/>
            <person name="Mittelman R."/>
            <person name="Mlenga V."/>
            <person name="Montmayeur A."/>
            <person name="Mulrain L."/>
            <person name="Navidi A."/>
            <person name="Naylor J."/>
            <person name="Negash T."/>
            <person name="Nguyen T."/>
            <person name="Nguyen N."/>
            <person name="Nicol R."/>
            <person name="Norbu C."/>
            <person name="Norbu N."/>
            <person name="Novod N."/>
            <person name="O'Neill B."/>
            <person name="Osman S."/>
            <person name="Markiewicz E."/>
            <person name="Oyono O.L."/>
            <person name="Patti C."/>
            <person name="Phunkhang P."/>
            <person name="Pierre F."/>
            <person name="Priest M."/>
            <person name="Raghuraman S."/>
            <person name="Rege F."/>
            <person name="Reyes R."/>
            <person name="Rise C."/>
            <person name="Rogov P."/>
            <person name="Ross K."/>
            <person name="Ryan E."/>
            <person name="Settipalli S."/>
            <person name="Shea T."/>
            <person name="Sherpa N."/>
            <person name="Shi L."/>
            <person name="Shih D."/>
            <person name="Sparrow T."/>
            <person name="Spaulding J."/>
            <person name="Stalker J."/>
            <person name="Stange-Thomann N."/>
            <person name="Stavropoulos S."/>
            <person name="Stone C."/>
            <person name="Strader C."/>
            <person name="Tesfaye S."/>
            <person name="Thomson T."/>
            <person name="Thoulutsang Y."/>
            <person name="Thoulutsang D."/>
            <person name="Topham K."/>
            <person name="Topping I."/>
            <person name="Tsamla T."/>
            <person name="Vassiliev H."/>
            <person name="Vo A."/>
            <person name="Wangchuk T."/>
            <person name="Wangdi T."/>
            <person name="Weiand M."/>
            <person name="Wilkinson J."/>
            <person name="Wilson A."/>
            <person name="Yadav S."/>
            <person name="Young G."/>
            <person name="Yu Q."/>
            <person name="Zembek L."/>
            <person name="Zhong D."/>
            <person name="Zimmer A."/>
            <person name="Zwirko Z."/>
            <person name="Jaffe D.B."/>
            <person name="Alvarez P."/>
            <person name="Brockman W."/>
            <person name="Butler J."/>
            <person name="Chin C."/>
            <person name="Gnerre S."/>
            <person name="Grabherr M."/>
            <person name="Kleber M."/>
            <person name="Mauceli E."/>
            <person name="MacCallum I."/>
        </authorList>
    </citation>
    <scope>NUCLEOTIDE SEQUENCE [LARGE SCALE GENOMIC DNA]</scope>
    <source>
        <strain evidence="2 3">TSC#14021-0224.01</strain>
    </source>
</reference>
<evidence type="ECO:0000256" key="1">
    <source>
        <dbReference type="SAM" id="MobiDB-lite"/>
    </source>
</evidence>
<name>B3P638_DROER</name>